<dbReference type="CDD" id="cd17932">
    <property type="entry name" value="DEXQc_UvrD"/>
    <property type="match status" value="1"/>
</dbReference>
<keyword evidence="7 14" id="KW-0067">ATP-binding</keyword>
<gene>
    <name evidence="17" type="ORF">GO600_02325</name>
</gene>
<dbReference type="PROSITE" id="PS51198">
    <property type="entry name" value="UVRD_HELICASE_ATP_BIND"/>
    <property type="match status" value="1"/>
</dbReference>
<dbReference type="InterPro" id="IPR038726">
    <property type="entry name" value="PDDEXK_AddAB-type"/>
</dbReference>
<keyword evidence="3" id="KW-0227">DNA damage</keyword>
<dbReference type="InterPro" id="IPR011335">
    <property type="entry name" value="Restrct_endonuc-II-like"/>
</dbReference>
<evidence type="ECO:0000256" key="2">
    <source>
        <dbReference type="ARBA" id="ARBA00022741"/>
    </source>
</evidence>
<evidence type="ECO:0000256" key="9">
    <source>
        <dbReference type="ARBA" id="ARBA00023204"/>
    </source>
</evidence>
<evidence type="ECO:0000313" key="18">
    <source>
        <dbReference type="Proteomes" id="UP001317488"/>
    </source>
</evidence>
<evidence type="ECO:0000256" key="14">
    <source>
        <dbReference type="PROSITE-ProRule" id="PRU00560"/>
    </source>
</evidence>
<feature type="domain" description="UvrD-like helicase ATP-binding" evidence="15">
    <location>
        <begin position="1"/>
        <end position="272"/>
    </location>
</feature>
<keyword evidence="5 14" id="KW-0347">Helicase</keyword>
<dbReference type="Pfam" id="PF00580">
    <property type="entry name" value="UvrD-helicase"/>
    <property type="match status" value="1"/>
</dbReference>
<dbReference type="InterPro" id="IPR027417">
    <property type="entry name" value="P-loop_NTPase"/>
</dbReference>
<dbReference type="InterPro" id="IPR014017">
    <property type="entry name" value="DNA_helicase_UvrD-like_C"/>
</dbReference>
<evidence type="ECO:0000256" key="1">
    <source>
        <dbReference type="ARBA" id="ARBA00022722"/>
    </source>
</evidence>
<dbReference type="Pfam" id="PF13361">
    <property type="entry name" value="UvrD_C"/>
    <property type="match status" value="2"/>
</dbReference>
<evidence type="ECO:0000256" key="11">
    <source>
        <dbReference type="ARBA" id="ARBA00034617"/>
    </source>
</evidence>
<evidence type="ECO:0000256" key="8">
    <source>
        <dbReference type="ARBA" id="ARBA00023125"/>
    </source>
</evidence>
<dbReference type="PANTHER" id="PTHR11070">
    <property type="entry name" value="UVRD / RECB / PCRA DNA HELICASE FAMILY MEMBER"/>
    <property type="match status" value="1"/>
</dbReference>
<dbReference type="RefSeq" id="WP_028493459.1">
    <property type="nucleotide sequence ID" value="NZ_CP046617.1"/>
</dbReference>
<comment type="catalytic activity">
    <reaction evidence="11">
        <text>Couples ATP hydrolysis with the unwinding of duplex DNA by translocating in the 3'-5' direction.</text>
        <dbReference type="EC" id="5.6.2.4"/>
    </reaction>
</comment>
<protein>
    <recommendedName>
        <fullName evidence="12">DNA 3'-5' helicase</fullName>
        <ecNumber evidence="12">5.6.2.4</ecNumber>
    </recommendedName>
</protein>
<keyword evidence="8" id="KW-0238">DNA-binding</keyword>
<dbReference type="InterPro" id="IPR011604">
    <property type="entry name" value="PDDEXK-like_dom_sf"/>
</dbReference>
<dbReference type="Gene3D" id="3.90.320.10">
    <property type="match status" value="1"/>
</dbReference>
<reference evidence="17 18" key="1">
    <citation type="submission" date="2019-12" db="EMBL/GenBank/DDBJ databases">
        <authorList>
            <person name="An T."/>
        </authorList>
    </citation>
    <scope>NUCLEOTIDE SEQUENCE [LARGE SCALE GENOMIC DNA]</scope>
    <source>
        <strain evidence="17 18">JCM 19900</strain>
    </source>
</reference>
<organism evidence="17 18">
    <name type="scientific">Thermus antranikianii</name>
    <dbReference type="NCBI Taxonomy" id="88190"/>
    <lineage>
        <taxon>Bacteria</taxon>
        <taxon>Thermotogati</taxon>
        <taxon>Deinococcota</taxon>
        <taxon>Deinococci</taxon>
        <taxon>Thermales</taxon>
        <taxon>Thermaceae</taxon>
        <taxon>Thermus</taxon>
    </lineage>
</organism>
<dbReference type="Pfam" id="PF12705">
    <property type="entry name" value="PDDEXK_1"/>
    <property type="match status" value="1"/>
</dbReference>
<dbReference type="EC" id="5.6.2.4" evidence="12"/>
<keyword evidence="2 14" id="KW-0547">Nucleotide-binding</keyword>
<evidence type="ECO:0000256" key="6">
    <source>
        <dbReference type="ARBA" id="ARBA00022839"/>
    </source>
</evidence>
<dbReference type="InterPro" id="IPR000212">
    <property type="entry name" value="DNA_helicase_UvrD/REP"/>
</dbReference>
<evidence type="ECO:0000259" key="15">
    <source>
        <dbReference type="PROSITE" id="PS51198"/>
    </source>
</evidence>
<keyword evidence="9" id="KW-0234">DNA repair</keyword>
<evidence type="ECO:0000256" key="3">
    <source>
        <dbReference type="ARBA" id="ARBA00022763"/>
    </source>
</evidence>
<keyword evidence="1" id="KW-0540">Nuclease</keyword>
<dbReference type="SUPFAM" id="SSF52540">
    <property type="entry name" value="P-loop containing nucleoside triphosphate hydrolases"/>
    <property type="match status" value="1"/>
</dbReference>
<dbReference type="Proteomes" id="UP001317488">
    <property type="component" value="Chromosome"/>
</dbReference>
<evidence type="ECO:0000256" key="7">
    <source>
        <dbReference type="ARBA" id="ARBA00022840"/>
    </source>
</evidence>
<dbReference type="Gene3D" id="1.10.486.10">
    <property type="entry name" value="PCRA, domain 4"/>
    <property type="match status" value="1"/>
</dbReference>
<name>A0ABY7RNT5_9DEIN</name>
<dbReference type="PROSITE" id="PS51217">
    <property type="entry name" value="UVRD_HELICASE_CTER"/>
    <property type="match status" value="1"/>
</dbReference>
<keyword evidence="6" id="KW-0269">Exonuclease</keyword>
<keyword evidence="4 14" id="KW-0378">Hydrolase</keyword>
<keyword evidence="18" id="KW-1185">Reference proteome</keyword>
<feature type="binding site" evidence="14">
    <location>
        <begin position="6"/>
        <end position="13"/>
    </location>
    <ligand>
        <name>ATP</name>
        <dbReference type="ChEBI" id="CHEBI:30616"/>
    </ligand>
</feature>
<evidence type="ECO:0000313" key="17">
    <source>
        <dbReference type="EMBL" id="WCM39038.1"/>
    </source>
</evidence>
<dbReference type="PANTHER" id="PTHR11070:SF2">
    <property type="entry name" value="ATP-DEPENDENT DNA HELICASE SRS2"/>
    <property type="match status" value="1"/>
</dbReference>
<sequence length="874" mass="97770">MKLYVASAGTGKTHTLVQELLTLLRQGVPLRRMAAVTFTRKAAEELRGRILQEVGALEGLEGKEARREAHGALFTTIHGFMAAALRHTAPLLSLDPDFSILDEFLAETLFLEEARSLLYLKGIDPLQKEGLLDQLLTLYRKRSLAAELKPLSGAEGIFALFQEVLAAYRRRTVEMLGPGDLEALALRLLEHPQAVRRVVERFPHLLVDEYQDVNPLQGRFFRALEEAGARVVAVGDPKQSIYLFRNAQVEVFREALRRAEEVRPLGETFRHAQGLAAFLNAFVERFFPEPERVLVRPRREGEGRVEVHWVVGEGSLEEKRLQEAMILAQRLLALKEEGYAFSDMAVLVRSRTSLPYLERAFRALGVPYGIRRGRSFFSRLEVRDIYHALRVGLLEGTPSPEERFSLMAFLRGPFVGLDLGRMEKALKEEDPLVHLPPEVQSRLGWLKALAGKHPFEALKALVRDETFLMRLSQRARTNLDTLLLLAASERFPDLEALLDWLKVRARDPEAAELPEGGEGVHVLTVHAAKGLEWPVVGVFDLSRKERLQEEALLVGLGGEVALKGTPAYQQVRPVLRRAQKEEALRLLYVALSRARDVLVLTGSASSYPGPWAKALAALGLGPESGDSRVRVHDGKGVPRFPPPSPMPSPQPAPYASLILPPKPFPPVYSPSAHRKAEGEPLPLGESLEAEGLPGFARALGTLVHYALARDLDPGDEARMQALLLQEVALPFEEEEKARLLEEVKGLLGSYREMLGSLLPGLEARDEDHVELPLALSHAGTVWQGVLDRLYRVGECWYLEDYKTDQRVAPEHYRLQLALYWEAVRRAWGVEAEARLVYLRHKKVHVFSPKELQEALRELEKAPGILSQGLEPGLL</sequence>
<feature type="domain" description="UvrD-like helicase C-terminal" evidence="16">
    <location>
        <begin position="273"/>
        <end position="530"/>
    </location>
</feature>
<comment type="catalytic activity">
    <reaction evidence="13">
        <text>ATP + H2O = ADP + phosphate + H(+)</text>
        <dbReference type="Rhea" id="RHEA:13065"/>
        <dbReference type="ChEBI" id="CHEBI:15377"/>
        <dbReference type="ChEBI" id="CHEBI:15378"/>
        <dbReference type="ChEBI" id="CHEBI:30616"/>
        <dbReference type="ChEBI" id="CHEBI:43474"/>
        <dbReference type="ChEBI" id="CHEBI:456216"/>
        <dbReference type="EC" id="5.6.2.4"/>
    </reaction>
</comment>
<evidence type="ECO:0000256" key="13">
    <source>
        <dbReference type="ARBA" id="ARBA00048988"/>
    </source>
</evidence>
<evidence type="ECO:0000256" key="12">
    <source>
        <dbReference type="ARBA" id="ARBA00034808"/>
    </source>
</evidence>
<dbReference type="InterPro" id="IPR014016">
    <property type="entry name" value="UvrD-like_ATP-bd"/>
</dbReference>
<evidence type="ECO:0000259" key="16">
    <source>
        <dbReference type="PROSITE" id="PS51217"/>
    </source>
</evidence>
<dbReference type="SUPFAM" id="SSF52980">
    <property type="entry name" value="Restriction endonuclease-like"/>
    <property type="match status" value="1"/>
</dbReference>
<dbReference type="EMBL" id="CP046617">
    <property type="protein sequence ID" value="WCM39038.1"/>
    <property type="molecule type" value="Genomic_DNA"/>
</dbReference>
<dbReference type="Gene3D" id="3.40.50.300">
    <property type="entry name" value="P-loop containing nucleotide triphosphate hydrolases"/>
    <property type="match status" value="4"/>
</dbReference>
<keyword evidence="10" id="KW-0413">Isomerase</keyword>
<proteinExistence type="predicted"/>
<evidence type="ECO:0000256" key="10">
    <source>
        <dbReference type="ARBA" id="ARBA00023235"/>
    </source>
</evidence>
<evidence type="ECO:0000256" key="4">
    <source>
        <dbReference type="ARBA" id="ARBA00022801"/>
    </source>
</evidence>
<accession>A0ABY7RNT5</accession>
<evidence type="ECO:0000256" key="5">
    <source>
        <dbReference type="ARBA" id="ARBA00022806"/>
    </source>
</evidence>